<accession>A0A146M053</accession>
<dbReference type="EMBL" id="GDHC01005456">
    <property type="protein sequence ID" value="JAQ13173.1"/>
    <property type="molecule type" value="Transcribed_RNA"/>
</dbReference>
<gene>
    <name evidence="4" type="ORF">g.58788</name>
</gene>
<proteinExistence type="predicted"/>
<evidence type="ECO:0000256" key="1">
    <source>
        <dbReference type="SAM" id="MobiDB-lite"/>
    </source>
</evidence>
<feature type="region of interest" description="Disordered" evidence="1">
    <location>
        <begin position="140"/>
        <end position="191"/>
    </location>
</feature>
<name>A0A146M053_LYGHE</name>
<dbReference type="InterPro" id="IPR006578">
    <property type="entry name" value="MADF-dom"/>
</dbReference>
<feature type="non-terminal residue" evidence="4">
    <location>
        <position position="1"/>
    </location>
</feature>
<evidence type="ECO:0000259" key="3">
    <source>
        <dbReference type="PROSITE" id="PS51029"/>
    </source>
</evidence>
<feature type="domain" description="Myb-like" evidence="2">
    <location>
        <begin position="30"/>
        <end position="89"/>
    </location>
</feature>
<dbReference type="PANTHER" id="PTHR21505">
    <property type="entry name" value="MADF DOMAIN-CONTAINING PROTEIN-RELATED"/>
    <property type="match status" value="1"/>
</dbReference>
<dbReference type="InterPro" id="IPR001005">
    <property type="entry name" value="SANT/Myb"/>
</dbReference>
<dbReference type="PROSITE" id="PS51029">
    <property type="entry name" value="MADF"/>
    <property type="match status" value="1"/>
</dbReference>
<dbReference type="PROSITE" id="PS50090">
    <property type="entry name" value="MYB_LIKE"/>
    <property type="match status" value="1"/>
</dbReference>
<dbReference type="SMART" id="SM00717">
    <property type="entry name" value="SANT"/>
    <property type="match status" value="1"/>
</dbReference>
<dbReference type="AlphaFoldDB" id="A0A146M053"/>
<evidence type="ECO:0000259" key="2">
    <source>
        <dbReference type="PROSITE" id="PS50090"/>
    </source>
</evidence>
<evidence type="ECO:0000313" key="4">
    <source>
        <dbReference type="EMBL" id="JAQ13173.1"/>
    </source>
</evidence>
<organism evidence="4">
    <name type="scientific">Lygus hesperus</name>
    <name type="common">Western plant bug</name>
    <dbReference type="NCBI Taxonomy" id="30085"/>
    <lineage>
        <taxon>Eukaryota</taxon>
        <taxon>Metazoa</taxon>
        <taxon>Ecdysozoa</taxon>
        <taxon>Arthropoda</taxon>
        <taxon>Hexapoda</taxon>
        <taxon>Insecta</taxon>
        <taxon>Pterygota</taxon>
        <taxon>Neoptera</taxon>
        <taxon>Paraneoptera</taxon>
        <taxon>Hemiptera</taxon>
        <taxon>Heteroptera</taxon>
        <taxon>Panheteroptera</taxon>
        <taxon>Cimicomorpha</taxon>
        <taxon>Miridae</taxon>
        <taxon>Mirini</taxon>
        <taxon>Lygus</taxon>
    </lineage>
</organism>
<dbReference type="Pfam" id="PF10545">
    <property type="entry name" value="MADF_DNA_bdg"/>
    <property type="match status" value="1"/>
</dbReference>
<feature type="compositionally biased region" description="Polar residues" evidence="1">
    <location>
        <begin position="171"/>
        <end position="184"/>
    </location>
</feature>
<feature type="domain" description="MADF" evidence="3">
    <location>
        <begin position="38"/>
        <end position="131"/>
    </location>
</feature>
<evidence type="ECO:0008006" key="5">
    <source>
        <dbReference type="Google" id="ProtNLM"/>
    </source>
</evidence>
<sequence>QLPAAISCSASHASGLFYRVSQEFASQMKSWNKEETLKLIDTYKTHKLLWDPKSTNHYNKILKKEAWEAIGREMGKSALECKTKVDNLLSGLRREKMKLKQSLLSGKGSDDVYKSSWYAFDSMMFLWGKNNLTNKLNTLARGRTREKTPEEVASPGEPTSSQDPQSPGPTEKTTTRNSATTSIVPPTLINPTEVKMEKLEEHHLEDAFETQEQSVETVHDESYYFGNFVASKLRLYDATTRTAIQSEIMNVFLSANSSLYYNGEGTSSPNASTSPS</sequence>
<dbReference type="SMART" id="SM00595">
    <property type="entry name" value="MADF"/>
    <property type="match status" value="1"/>
</dbReference>
<reference evidence="4" key="1">
    <citation type="journal article" date="2016" name="Gigascience">
        <title>De novo construction of an expanded transcriptome assembly for the western tarnished plant bug, Lygus hesperus.</title>
        <authorList>
            <person name="Tassone E.E."/>
            <person name="Geib S.M."/>
            <person name="Hall B."/>
            <person name="Fabrick J.A."/>
            <person name="Brent C.S."/>
            <person name="Hull J.J."/>
        </authorList>
    </citation>
    <scope>NUCLEOTIDE SEQUENCE</scope>
</reference>
<protein>
    <recommendedName>
        <fullName evidence="5">MADF domain-containing protein</fullName>
    </recommendedName>
</protein>
<dbReference type="PANTHER" id="PTHR21505:SF12">
    <property type="entry name" value="MADF DOMAIN-CONTAINING PROTEIN-RELATED"/>
    <property type="match status" value="1"/>
</dbReference>